<organism evidence="1 2">
    <name type="scientific">Candidatus Stercoripulliclostridium merdigallinarum</name>
    <dbReference type="NCBI Taxonomy" id="2840951"/>
    <lineage>
        <taxon>Bacteria</taxon>
        <taxon>Bacillati</taxon>
        <taxon>Bacillota</taxon>
        <taxon>Clostridia</taxon>
        <taxon>Eubacteriales</taxon>
        <taxon>Candidatus Stercoripulliclostridium</taxon>
    </lineage>
</organism>
<comment type="caution">
    <text evidence="1">The sequence shown here is derived from an EMBL/GenBank/DDBJ whole genome shotgun (WGS) entry which is preliminary data.</text>
</comment>
<dbReference type="GO" id="GO:0009249">
    <property type="term" value="P:protein lipoylation"/>
    <property type="evidence" value="ECO:0007669"/>
    <property type="project" value="UniProtKB-ARBA"/>
</dbReference>
<protein>
    <submittedName>
        <fullName evidence="1">Uncharacterized protein</fullName>
    </submittedName>
</protein>
<dbReference type="EMBL" id="DVNF01000100">
    <property type="protein sequence ID" value="HIU60430.1"/>
    <property type="molecule type" value="Genomic_DNA"/>
</dbReference>
<evidence type="ECO:0000313" key="2">
    <source>
        <dbReference type="Proteomes" id="UP000824094"/>
    </source>
</evidence>
<feature type="non-terminal residue" evidence="1">
    <location>
        <position position="1"/>
    </location>
</feature>
<accession>A0A9D1MH95</accession>
<sequence length="103" mass="11492">FTAEYGGAVIPFRSQDYRERAAKFASDDWIFGNDPPCSLELPLRINGENIELQLQIHGGIVSSVNFYGDFIDASLPDKLRPVIIGKKASELTDLSVQNLFVKF</sequence>
<gene>
    <name evidence="1" type="ORF">IAB05_03440</name>
</gene>
<reference evidence="1" key="2">
    <citation type="journal article" date="2021" name="PeerJ">
        <title>Extensive microbial diversity within the chicken gut microbiome revealed by metagenomics and culture.</title>
        <authorList>
            <person name="Gilroy R."/>
            <person name="Ravi A."/>
            <person name="Getino M."/>
            <person name="Pursley I."/>
            <person name="Horton D.L."/>
            <person name="Alikhan N.F."/>
            <person name="Baker D."/>
            <person name="Gharbi K."/>
            <person name="Hall N."/>
            <person name="Watson M."/>
            <person name="Adriaenssens E.M."/>
            <person name="Foster-Nyarko E."/>
            <person name="Jarju S."/>
            <person name="Secka A."/>
            <person name="Antonio M."/>
            <person name="Oren A."/>
            <person name="Chaudhuri R.R."/>
            <person name="La Ragione R."/>
            <person name="Hildebrand F."/>
            <person name="Pallen M.J."/>
        </authorList>
    </citation>
    <scope>NUCLEOTIDE SEQUENCE</scope>
    <source>
        <strain evidence="1">18911</strain>
    </source>
</reference>
<dbReference type="SUPFAM" id="SSF82649">
    <property type="entry name" value="SufE/NifU"/>
    <property type="match status" value="1"/>
</dbReference>
<proteinExistence type="predicted"/>
<dbReference type="Proteomes" id="UP000824094">
    <property type="component" value="Unassembled WGS sequence"/>
</dbReference>
<dbReference type="AlphaFoldDB" id="A0A9D1MH95"/>
<reference evidence="1" key="1">
    <citation type="submission" date="2020-10" db="EMBL/GenBank/DDBJ databases">
        <authorList>
            <person name="Gilroy R."/>
        </authorList>
    </citation>
    <scope>NUCLEOTIDE SEQUENCE</scope>
    <source>
        <strain evidence="1">18911</strain>
    </source>
</reference>
<name>A0A9D1MH95_9FIRM</name>
<dbReference type="GO" id="GO:0005524">
    <property type="term" value="F:ATP binding"/>
    <property type="evidence" value="ECO:0007669"/>
    <property type="project" value="UniProtKB-KW"/>
</dbReference>
<evidence type="ECO:0000313" key="1">
    <source>
        <dbReference type="EMBL" id="HIU60430.1"/>
    </source>
</evidence>
<dbReference type="Gene3D" id="3.30.390.50">
    <property type="entry name" value="CO dehydrogenase flavoprotein, C-terminal domain"/>
    <property type="match status" value="1"/>
</dbReference>
<dbReference type="GO" id="GO:0016979">
    <property type="term" value="F:lipoate-protein ligase activity"/>
    <property type="evidence" value="ECO:0007669"/>
    <property type="project" value="UniProtKB-EC"/>
</dbReference>